<reference evidence="7 8" key="1">
    <citation type="submission" date="2022-01" db="EMBL/GenBank/DDBJ databases">
        <title>Paraglaciecola sp. G1-23.</title>
        <authorList>
            <person name="Jin M.S."/>
            <person name="Han D.M."/>
            <person name="Kim H.M."/>
            <person name="Jeon C.O."/>
        </authorList>
    </citation>
    <scope>NUCLEOTIDE SEQUENCE [LARGE SCALE GENOMIC DNA]</scope>
    <source>
        <strain evidence="7 8">G1-23</strain>
    </source>
</reference>
<keyword evidence="8" id="KW-1185">Reference proteome</keyword>
<feature type="transmembrane region" description="Helical" evidence="6">
    <location>
        <begin position="83"/>
        <end position="102"/>
    </location>
</feature>
<dbReference type="PANTHER" id="PTHR12778:SF10">
    <property type="entry name" value="MAJOR FACILITATOR SUPERFAMILY DOMAIN-CONTAINING PROTEIN 3"/>
    <property type="match status" value="1"/>
</dbReference>
<dbReference type="RefSeq" id="WP_235312594.1">
    <property type="nucleotide sequence ID" value="NZ_JAKGAS010000005.1"/>
</dbReference>
<feature type="transmembrane region" description="Helical" evidence="6">
    <location>
        <begin position="320"/>
        <end position="344"/>
    </location>
</feature>
<feature type="transmembrane region" description="Helical" evidence="6">
    <location>
        <begin position="356"/>
        <end position="378"/>
    </location>
</feature>
<evidence type="ECO:0000256" key="5">
    <source>
        <dbReference type="ARBA" id="ARBA00023136"/>
    </source>
</evidence>
<dbReference type="CDD" id="cd17486">
    <property type="entry name" value="MFS_AmpG_like"/>
    <property type="match status" value="1"/>
</dbReference>
<dbReference type="NCBIfam" id="TIGR00901">
    <property type="entry name" value="2A0125"/>
    <property type="match status" value="1"/>
</dbReference>
<dbReference type="Gene3D" id="1.20.1250.20">
    <property type="entry name" value="MFS general substrate transporter like domains"/>
    <property type="match status" value="1"/>
</dbReference>
<dbReference type="PANTHER" id="PTHR12778">
    <property type="entry name" value="SOLUTE CARRIER FAMILY 33 ACETYL-COA TRANSPORTER -RELATED"/>
    <property type="match status" value="1"/>
</dbReference>
<keyword evidence="4 6" id="KW-1133">Transmembrane helix</keyword>
<sequence length="421" mass="46385">MTKKSFKQAILNKRMLICITTGFSSGLPLYLLIQFVPAWLRAAEIDLATIGLINLVLFPYTWKFLWSPVMDRFVLPFFGRRRGWMFVTQLGLIALMASLAMFNPAEQLTQIIILVSAISFFSASQDIVIDAYRREILPDDELGAGNAFYAQAYRISSFVPGSLAMILAGFFPWSVAHLSIAVFMLVGLVTTLLIKESSKEGDAPQTLRSAVIEPFKEFFQRTNWQDAAWILLFIIMYKLGDSMATALETPFFMDMGFSTVEIGSIAKVSKTIGATVGTILGGLAMIKLGINRSLWIFGGFQIVSILGYVVLSMVGYNHLVLALASGLEYLGVGLGSVALIAFMAKSTNKHFTATQFALLSSIAVIPRTFVSATTGFIIESVGYTQFFILCFVCALPGMFMLVKIAPWNGKQDPIEENTKSE</sequence>
<accession>A0ABS9DAJ4</accession>
<feature type="transmembrane region" description="Helical" evidence="6">
    <location>
        <begin position="177"/>
        <end position="194"/>
    </location>
</feature>
<feature type="transmembrane region" description="Helical" evidence="6">
    <location>
        <begin position="45"/>
        <end position="62"/>
    </location>
</feature>
<dbReference type="SUPFAM" id="SSF103473">
    <property type="entry name" value="MFS general substrate transporter"/>
    <property type="match status" value="1"/>
</dbReference>
<dbReference type="InterPro" id="IPR004752">
    <property type="entry name" value="AmpG_permease/AT-1"/>
</dbReference>
<dbReference type="EMBL" id="JAKGAS010000005">
    <property type="protein sequence ID" value="MCF2948656.1"/>
    <property type="molecule type" value="Genomic_DNA"/>
</dbReference>
<feature type="transmembrane region" description="Helical" evidence="6">
    <location>
        <begin position="294"/>
        <end position="314"/>
    </location>
</feature>
<evidence type="ECO:0000256" key="6">
    <source>
        <dbReference type="SAM" id="Phobius"/>
    </source>
</evidence>
<evidence type="ECO:0000256" key="3">
    <source>
        <dbReference type="ARBA" id="ARBA00022692"/>
    </source>
</evidence>
<dbReference type="InterPro" id="IPR036259">
    <property type="entry name" value="MFS_trans_sf"/>
</dbReference>
<protein>
    <submittedName>
        <fullName evidence="7">AmpG family muropeptide MFS transporter</fullName>
    </submittedName>
</protein>
<keyword evidence="3 6" id="KW-0812">Transmembrane</keyword>
<dbReference type="InterPro" id="IPR011701">
    <property type="entry name" value="MFS"/>
</dbReference>
<dbReference type="Proteomes" id="UP001521137">
    <property type="component" value="Unassembled WGS sequence"/>
</dbReference>
<comment type="caution">
    <text evidence="7">The sequence shown here is derived from an EMBL/GenBank/DDBJ whole genome shotgun (WGS) entry which is preliminary data.</text>
</comment>
<gene>
    <name evidence="7" type="ORF">L0668_11105</name>
</gene>
<evidence type="ECO:0000313" key="7">
    <source>
        <dbReference type="EMBL" id="MCF2948656.1"/>
    </source>
</evidence>
<evidence type="ECO:0000256" key="4">
    <source>
        <dbReference type="ARBA" id="ARBA00022989"/>
    </source>
</evidence>
<evidence type="ECO:0000256" key="2">
    <source>
        <dbReference type="ARBA" id="ARBA00022448"/>
    </source>
</evidence>
<evidence type="ECO:0000313" key="8">
    <source>
        <dbReference type="Proteomes" id="UP001521137"/>
    </source>
</evidence>
<evidence type="ECO:0000256" key="1">
    <source>
        <dbReference type="ARBA" id="ARBA00004141"/>
    </source>
</evidence>
<proteinExistence type="predicted"/>
<name>A0ABS9DAJ4_9ALTE</name>
<feature type="transmembrane region" description="Helical" evidence="6">
    <location>
        <begin position="15"/>
        <end position="33"/>
    </location>
</feature>
<organism evidence="7 8">
    <name type="scientific">Paraglaciecola algarum</name>
    <dbReference type="NCBI Taxonomy" id="3050085"/>
    <lineage>
        <taxon>Bacteria</taxon>
        <taxon>Pseudomonadati</taxon>
        <taxon>Pseudomonadota</taxon>
        <taxon>Gammaproteobacteria</taxon>
        <taxon>Alteromonadales</taxon>
        <taxon>Alteromonadaceae</taxon>
        <taxon>Paraglaciecola</taxon>
    </lineage>
</organism>
<feature type="transmembrane region" description="Helical" evidence="6">
    <location>
        <begin position="384"/>
        <end position="402"/>
    </location>
</feature>
<keyword evidence="2" id="KW-0813">Transport</keyword>
<keyword evidence="5 6" id="KW-0472">Membrane</keyword>
<comment type="subcellular location">
    <subcellularLocation>
        <location evidence="1">Membrane</location>
        <topology evidence="1">Multi-pass membrane protein</topology>
    </subcellularLocation>
</comment>
<dbReference type="Pfam" id="PF07690">
    <property type="entry name" value="MFS_1"/>
    <property type="match status" value="1"/>
</dbReference>